<accession>A0A0E9VYZ8</accession>
<name>A0A0E9VYZ8_ANGAN</name>
<organism evidence="1">
    <name type="scientific">Anguilla anguilla</name>
    <name type="common">European freshwater eel</name>
    <name type="synonym">Muraena anguilla</name>
    <dbReference type="NCBI Taxonomy" id="7936"/>
    <lineage>
        <taxon>Eukaryota</taxon>
        <taxon>Metazoa</taxon>
        <taxon>Chordata</taxon>
        <taxon>Craniata</taxon>
        <taxon>Vertebrata</taxon>
        <taxon>Euteleostomi</taxon>
        <taxon>Actinopterygii</taxon>
        <taxon>Neopterygii</taxon>
        <taxon>Teleostei</taxon>
        <taxon>Anguilliformes</taxon>
        <taxon>Anguillidae</taxon>
        <taxon>Anguilla</taxon>
    </lineage>
</organism>
<reference evidence="1" key="2">
    <citation type="journal article" date="2015" name="Fish Shellfish Immunol.">
        <title>Early steps in the European eel (Anguilla anguilla)-Vibrio vulnificus interaction in the gills: Role of the RtxA13 toxin.</title>
        <authorList>
            <person name="Callol A."/>
            <person name="Pajuelo D."/>
            <person name="Ebbesson L."/>
            <person name="Teles M."/>
            <person name="MacKenzie S."/>
            <person name="Amaro C."/>
        </authorList>
    </citation>
    <scope>NUCLEOTIDE SEQUENCE</scope>
</reference>
<protein>
    <submittedName>
        <fullName evidence="1">Uncharacterized protein</fullName>
    </submittedName>
</protein>
<dbReference type="EMBL" id="GBXM01026104">
    <property type="protein sequence ID" value="JAH82473.1"/>
    <property type="molecule type" value="Transcribed_RNA"/>
</dbReference>
<evidence type="ECO:0000313" key="1">
    <source>
        <dbReference type="EMBL" id="JAH82473.1"/>
    </source>
</evidence>
<reference evidence="1" key="1">
    <citation type="submission" date="2014-11" db="EMBL/GenBank/DDBJ databases">
        <authorList>
            <person name="Amaro Gonzalez C."/>
        </authorList>
    </citation>
    <scope>NUCLEOTIDE SEQUENCE</scope>
</reference>
<dbReference type="AlphaFoldDB" id="A0A0E9VYZ8"/>
<sequence>MNILYICCKTDVFKLFAVDASTLFLFRCLNLTAL</sequence>
<proteinExistence type="predicted"/>